<accession>A0A5N5FZ93</accession>
<dbReference type="EMBL" id="SMOL01000553">
    <property type="protein sequence ID" value="KAB2608423.1"/>
    <property type="molecule type" value="Genomic_DNA"/>
</dbReference>
<evidence type="ECO:0000313" key="1">
    <source>
        <dbReference type="EMBL" id="KAB2608423.1"/>
    </source>
</evidence>
<dbReference type="Proteomes" id="UP000327157">
    <property type="component" value="Chromosome 14"/>
</dbReference>
<keyword evidence="2" id="KW-1185">Reference proteome</keyword>
<dbReference type="OrthoDB" id="8191639at2759"/>
<comment type="caution">
    <text evidence="1">The sequence shown here is derived from an EMBL/GenBank/DDBJ whole genome shotgun (WGS) entry which is preliminary data.</text>
</comment>
<keyword evidence="1" id="KW-0540">Nuclease</keyword>
<reference evidence="2" key="2">
    <citation type="submission" date="2019-10" db="EMBL/GenBank/DDBJ databases">
        <title>A de novo genome assembly of a pear dwarfing rootstock.</title>
        <authorList>
            <person name="Wang F."/>
            <person name="Wang J."/>
            <person name="Li S."/>
            <person name="Zhang Y."/>
            <person name="Fang M."/>
            <person name="Ma L."/>
            <person name="Zhao Y."/>
            <person name="Jiang S."/>
        </authorList>
    </citation>
    <scope>NUCLEOTIDE SEQUENCE [LARGE SCALE GENOMIC DNA]</scope>
</reference>
<keyword evidence="1" id="KW-0269">Exonuclease</keyword>
<reference evidence="1 2" key="3">
    <citation type="submission" date="2019-11" db="EMBL/GenBank/DDBJ databases">
        <title>A de novo genome assembly of a pear dwarfing rootstock.</title>
        <authorList>
            <person name="Wang F."/>
            <person name="Wang J."/>
            <person name="Li S."/>
            <person name="Zhang Y."/>
            <person name="Fang M."/>
            <person name="Ma L."/>
            <person name="Zhao Y."/>
            <person name="Jiang S."/>
        </authorList>
    </citation>
    <scope>NUCLEOTIDE SEQUENCE [LARGE SCALE GENOMIC DNA]</scope>
    <source>
        <strain evidence="1">S2</strain>
        <tissue evidence="1">Leaf</tissue>
    </source>
</reference>
<reference evidence="1 2" key="1">
    <citation type="submission" date="2019-09" db="EMBL/GenBank/DDBJ databases">
        <authorList>
            <person name="Ou C."/>
        </authorList>
    </citation>
    <scope>NUCLEOTIDE SEQUENCE [LARGE SCALE GENOMIC DNA]</scope>
    <source>
        <strain evidence="1">S2</strain>
        <tissue evidence="1">Leaf</tissue>
    </source>
</reference>
<name>A0A5N5FZ93_9ROSA</name>
<dbReference type="AlphaFoldDB" id="A0A5N5FZ93"/>
<proteinExistence type="predicted"/>
<protein>
    <submittedName>
        <fullName evidence="1">RNA exonuclease 4</fullName>
    </submittedName>
</protein>
<organism evidence="1 2">
    <name type="scientific">Pyrus ussuriensis x Pyrus communis</name>
    <dbReference type="NCBI Taxonomy" id="2448454"/>
    <lineage>
        <taxon>Eukaryota</taxon>
        <taxon>Viridiplantae</taxon>
        <taxon>Streptophyta</taxon>
        <taxon>Embryophyta</taxon>
        <taxon>Tracheophyta</taxon>
        <taxon>Spermatophyta</taxon>
        <taxon>Magnoliopsida</taxon>
        <taxon>eudicotyledons</taxon>
        <taxon>Gunneridae</taxon>
        <taxon>Pentapetalae</taxon>
        <taxon>rosids</taxon>
        <taxon>fabids</taxon>
        <taxon>Rosales</taxon>
        <taxon>Rosaceae</taxon>
        <taxon>Amygdaloideae</taxon>
        <taxon>Maleae</taxon>
        <taxon>Pyrus</taxon>
    </lineage>
</organism>
<sequence>MSFQSLRNISLVRFNSFILQDNFTQQGCHLCLKLFDSSTSQSEHKNTCCLSAPTPMCITMMPCAESKSDINLSNEDHVGAGLEAIALDCEMVWGGSDGSLDLCARVPDYEDENIIFHTYIQSGLHDLYVDCVSVMRLYKRFRALDYAREGNQALVVTTCAKDVLESFESLKTTKLEEMAVNDLYEISTPKYRCWCLDLVQT</sequence>
<keyword evidence="1" id="KW-0378">Hydrolase</keyword>
<evidence type="ECO:0000313" key="2">
    <source>
        <dbReference type="Proteomes" id="UP000327157"/>
    </source>
</evidence>
<dbReference type="GO" id="GO:0004527">
    <property type="term" value="F:exonuclease activity"/>
    <property type="evidence" value="ECO:0007669"/>
    <property type="project" value="UniProtKB-KW"/>
</dbReference>
<gene>
    <name evidence="1" type="ORF">D8674_011591</name>
</gene>